<feature type="domain" description="Nudix hydrolase" evidence="7">
    <location>
        <begin position="56"/>
        <end position="191"/>
    </location>
</feature>
<evidence type="ECO:0000259" key="7">
    <source>
        <dbReference type="PROSITE" id="PS51462"/>
    </source>
</evidence>
<dbReference type="AlphaFoldDB" id="A0A1Z8B689"/>
<dbReference type="PANTHER" id="PTHR12992">
    <property type="entry name" value="NUDIX HYDROLASE"/>
    <property type="match status" value="1"/>
</dbReference>
<dbReference type="CDD" id="cd03426">
    <property type="entry name" value="NUDIX_CoAse_Nudt7"/>
    <property type="match status" value="1"/>
</dbReference>
<sequence>MLIKTRKLKYVTSFQEFLDRISKLKNLPLPGLQSQLKMAAVERLDEMRHSAMKAQNHKEASVMMLVYPKNDIPHFVLIERAQTKGKHSGQIAFPGGRKEKTDVDNSYTALRETEEEIGISIEHQHLITSLTSLYIPPSNYMVYPYLAFAKAELQFKAQPSEVKSIIEIELAELLKDQNVSKTVLSTSYMKEVSVPCFYFGDVMVWGATAMMLQEIKDYFLQASGN</sequence>
<dbReference type="EMBL" id="MAAX01000071">
    <property type="protein sequence ID" value="OUS18114.1"/>
    <property type="molecule type" value="Genomic_DNA"/>
</dbReference>
<proteinExistence type="predicted"/>
<keyword evidence="5" id="KW-0460">Magnesium</keyword>
<reference evidence="9" key="1">
    <citation type="journal article" date="2017" name="Proc. Natl. Acad. Sci. U.S.A.">
        <title>Simulation of Deepwater Horizon oil plume reveals substrate specialization within a complex community of hydrocarbon-degraders.</title>
        <authorList>
            <person name="Hu P."/>
            <person name="Dubinsky E.A."/>
            <person name="Probst A.J."/>
            <person name="Wang J."/>
            <person name="Sieber C.M.K."/>
            <person name="Tom L.M."/>
            <person name="Gardinali P."/>
            <person name="Banfield J.F."/>
            <person name="Atlas R.M."/>
            <person name="Andersen G.L."/>
        </authorList>
    </citation>
    <scope>NUCLEOTIDE SEQUENCE [LARGE SCALE GENOMIC DNA]</scope>
</reference>
<name>A0A1Z8B689_9FLAO</name>
<evidence type="ECO:0000313" key="9">
    <source>
        <dbReference type="Proteomes" id="UP000196102"/>
    </source>
</evidence>
<gene>
    <name evidence="8" type="ORF">A9Q93_04260</name>
</gene>
<accession>A0A1Z8B689</accession>
<keyword evidence="3" id="KW-0479">Metal-binding</keyword>
<keyword evidence="4" id="KW-0378">Hydrolase</keyword>
<dbReference type="PANTHER" id="PTHR12992:SF11">
    <property type="entry name" value="MITOCHONDRIAL COENZYME A DIPHOSPHATASE NUDT8"/>
    <property type="match status" value="1"/>
</dbReference>
<dbReference type="InterPro" id="IPR015797">
    <property type="entry name" value="NUDIX_hydrolase-like_dom_sf"/>
</dbReference>
<evidence type="ECO:0000256" key="3">
    <source>
        <dbReference type="ARBA" id="ARBA00022723"/>
    </source>
</evidence>
<evidence type="ECO:0000256" key="4">
    <source>
        <dbReference type="ARBA" id="ARBA00022801"/>
    </source>
</evidence>
<dbReference type="Pfam" id="PF00293">
    <property type="entry name" value="NUDIX"/>
    <property type="match status" value="1"/>
</dbReference>
<evidence type="ECO:0000256" key="2">
    <source>
        <dbReference type="ARBA" id="ARBA00001946"/>
    </source>
</evidence>
<comment type="cofactor">
    <cofactor evidence="1">
        <name>Mn(2+)</name>
        <dbReference type="ChEBI" id="CHEBI:29035"/>
    </cofactor>
</comment>
<dbReference type="PROSITE" id="PS51462">
    <property type="entry name" value="NUDIX"/>
    <property type="match status" value="1"/>
</dbReference>
<dbReference type="InterPro" id="IPR045121">
    <property type="entry name" value="CoAse"/>
</dbReference>
<evidence type="ECO:0000256" key="5">
    <source>
        <dbReference type="ARBA" id="ARBA00022842"/>
    </source>
</evidence>
<evidence type="ECO:0000256" key="6">
    <source>
        <dbReference type="ARBA" id="ARBA00023211"/>
    </source>
</evidence>
<comment type="caution">
    <text evidence="8">The sequence shown here is derived from an EMBL/GenBank/DDBJ whole genome shotgun (WGS) entry which is preliminary data.</text>
</comment>
<dbReference type="InterPro" id="IPR000086">
    <property type="entry name" value="NUDIX_hydrolase_dom"/>
</dbReference>
<keyword evidence="6" id="KW-0464">Manganese</keyword>
<dbReference type="SUPFAM" id="SSF55811">
    <property type="entry name" value="Nudix"/>
    <property type="match status" value="1"/>
</dbReference>
<organism evidence="8 9">
    <name type="scientific">Nonlabens dokdonensis</name>
    <dbReference type="NCBI Taxonomy" id="328515"/>
    <lineage>
        <taxon>Bacteria</taxon>
        <taxon>Pseudomonadati</taxon>
        <taxon>Bacteroidota</taxon>
        <taxon>Flavobacteriia</taxon>
        <taxon>Flavobacteriales</taxon>
        <taxon>Flavobacteriaceae</taxon>
        <taxon>Nonlabens</taxon>
    </lineage>
</organism>
<evidence type="ECO:0000256" key="1">
    <source>
        <dbReference type="ARBA" id="ARBA00001936"/>
    </source>
</evidence>
<comment type="cofactor">
    <cofactor evidence="2">
        <name>Mg(2+)</name>
        <dbReference type="ChEBI" id="CHEBI:18420"/>
    </cofactor>
</comment>
<dbReference type="Proteomes" id="UP000196102">
    <property type="component" value="Unassembled WGS sequence"/>
</dbReference>
<evidence type="ECO:0000313" key="8">
    <source>
        <dbReference type="EMBL" id="OUS18114.1"/>
    </source>
</evidence>
<dbReference type="Gene3D" id="3.90.79.10">
    <property type="entry name" value="Nucleoside Triphosphate Pyrophosphohydrolase"/>
    <property type="match status" value="1"/>
</dbReference>
<protein>
    <submittedName>
        <fullName evidence="8">Coenzyme A pyrophosphatase</fullName>
    </submittedName>
</protein>
<dbReference type="GO" id="GO:0046872">
    <property type="term" value="F:metal ion binding"/>
    <property type="evidence" value="ECO:0007669"/>
    <property type="project" value="UniProtKB-KW"/>
</dbReference>
<dbReference type="GO" id="GO:0010945">
    <property type="term" value="F:coenzyme A diphosphatase activity"/>
    <property type="evidence" value="ECO:0007669"/>
    <property type="project" value="InterPro"/>
</dbReference>